<name>A0A380AAG2_9GAMM</name>
<dbReference type="RefSeq" id="WP_115184088.1">
    <property type="nucleotide sequence ID" value="NZ_CAMKUF010000003.1"/>
</dbReference>
<organism evidence="1 2">
    <name type="scientific">Serratia quinivorans</name>
    <dbReference type="NCBI Taxonomy" id="137545"/>
    <lineage>
        <taxon>Bacteria</taxon>
        <taxon>Pseudomonadati</taxon>
        <taxon>Pseudomonadota</taxon>
        <taxon>Gammaproteobacteria</taxon>
        <taxon>Enterobacterales</taxon>
        <taxon>Yersiniaceae</taxon>
        <taxon>Serratia</taxon>
    </lineage>
</organism>
<gene>
    <name evidence="1" type="ORF">NCTC11544_03885</name>
</gene>
<dbReference type="Proteomes" id="UP000255529">
    <property type="component" value="Unassembled WGS sequence"/>
</dbReference>
<dbReference type="AlphaFoldDB" id="A0A380AAG2"/>
<reference evidence="1 2" key="1">
    <citation type="submission" date="2018-06" db="EMBL/GenBank/DDBJ databases">
        <authorList>
            <consortium name="Pathogen Informatics"/>
            <person name="Doyle S."/>
        </authorList>
    </citation>
    <scope>NUCLEOTIDE SEQUENCE [LARGE SCALE GENOMIC DNA]</scope>
    <source>
        <strain evidence="1 2">NCTC11544</strain>
    </source>
</reference>
<dbReference type="EMBL" id="UGYN01000002">
    <property type="protein sequence ID" value="SUI76848.1"/>
    <property type="molecule type" value="Genomic_DNA"/>
</dbReference>
<proteinExistence type="predicted"/>
<protein>
    <submittedName>
        <fullName evidence="1">Uncharacterized protein</fullName>
    </submittedName>
</protein>
<evidence type="ECO:0000313" key="1">
    <source>
        <dbReference type="EMBL" id="SUI76848.1"/>
    </source>
</evidence>
<accession>A0A380AAG2</accession>
<evidence type="ECO:0000313" key="2">
    <source>
        <dbReference type="Proteomes" id="UP000255529"/>
    </source>
</evidence>
<sequence>MSEQPTGKRVSDLTLSESLSDEDLILLTVVKNEAFASKTVTVSDLKKMLHIDNMQAFHSDDMQFVFPSKDGSVAFALDNDFGAWFADLPRPLQEYLKRIMPTAEANQYPDYHEVFLSEDKTLLRATDGNGGLLLCGLDDPVQDSLGMILPRRISNGISGWQDVFLSKDKKLLRGMDENGGLWLAGLDRPVQDILDDVTGDSGPKIVPEDGSYVLMWGARKVWGDRPVLSADKVTSTGAIIRYLPAGEAKSGTGVIFHRGGREMPVEAAALRIIAFVGQSLNVASDAGNIPDPNSYNKVNRDPALRGRAITVNNGKPEFSSDADTIISDDNLDKLADMVNAKYRQGHVIPLTNRLIYDCDAANLPPSIFYSANSASGGKAFSEIMKGTVPYTNGLRMVQRGTDIAAGIGKPCSVDFILIAHGETDNGNGTNTAPGAYYNRMTPYLGGYARDCIAITGQVHAPLMVIDQLGSRINTQRGTVDEEGNVIDPEVLFNYSISSTDQWDYVQANPDSAIMPGSKWPLNWATSDGSLSHLNNWGKVLQGEYLEQALFWSLNPANITLWQPTHVKSIQVEGRTITATWHPHEGALVRDVDTFGACPGDGFSLENGSANVVSVTQSGNQVVIEFDAVPATDDALLIGFTNTAPAPNGEIYPLVPWRDSSTRVSLWYKPDGVTPYPLYNWGILQRIPLEANV</sequence>